<feature type="transmembrane region" description="Helical" evidence="10">
    <location>
        <begin position="65"/>
        <end position="83"/>
    </location>
</feature>
<comment type="activity regulation">
    <text evidence="10">Na(+) is not transported, but it plays an essential structural role and its presence is essential for fluoride channel function.</text>
</comment>
<evidence type="ECO:0000256" key="9">
    <source>
        <dbReference type="ARBA" id="ARBA00049940"/>
    </source>
</evidence>
<evidence type="ECO:0000256" key="7">
    <source>
        <dbReference type="ARBA" id="ARBA00035120"/>
    </source>
</evidence>
<dbReference type="Pfam" id="PF02537">
    <property type="entry name" value="CRCB"/>
    <property type="match status" value="1"/>
</dbReference>
<dbReference type="OrthoDB" id="9815830at2"/>
<dbReference type="Proteomes" id="UP000190080">
    <property type="component" value="Unassembled WGS sequence"/>
</dbReference>
<dbReference type="STRING" id="1450648.CLORY_25340"/>
<sequence length="144" mass="16026">MKKCIYVGVFAFFGAMLRFFVKNIHLYNYKGAIPVNTLFINLIGSFLMALILTISLEVKEIKEELRLGLTTGFLGAFTTFSTLCKELVKLLQSRMYFSALSYLTMSIIFGLSAAYLGVIVARKAVSRIIVIKSAAEDDSKEDAV</sequence>
<keyword evidence="10" id="KW-0479">Metal-binding</keyword>
<gene>
    <name evidence="11" type="primary">crcB_1</name>
    <name evidence="10" type="synonym">crcB</name>
    <name evidence="10" type="synonym">fluC</name>
    <name evidence="11" type="ORF">CLORY_25340</name>
</gene>
<evidence type="ECO:0000313" key="11">
    <source>
        <dbReference type="EMBL" id="OPJ60985.1"/>
    </source>
</evidence>
<comment type="similarity">
    <text evidence="7 10">Belongs to the fluoride channel Fluc/FEX (TC 1.A.43) family.</text>
</comment>
<feature type="transmembrane region" description="Helical" evidence="10">
    <location>
        <begin position="33"/>
        <end position="53"/>
    </location>
</feature>
<dbReference type="EMBL" id="MZGV01000026">
    <property type="protein sequence ID" value="OPJ60985.1"/>
    <property type="molecule type" value="Genomic_DNA"/>
</dbReference>
<evidence type="ECO:0000256" key="5">
    <source>
        <dbReference type="ARBA" id="ARBA00023136"/>
    </source>
</evidence>
<dbReference type="GO" id="GO:0062054">
    <property type="term" value="F:fluoride channel activity"/>
    <property type="evidence" value="ECO:0007669"/>
    <property type="project" value="UniProtKB-UniRule"/>
</dbReference>
<evidence type="ECO:0000256" key="6">
    <source>
        <dbReference type="ARBA" id="ARBA00023303"/>
    </source>
</evidence>
<dbReference type="PANTHER" id="PTHR28259">
    <property type="entry name" value="FLUORIDE EXPORT PROTEIN 1-RELATED"/>
    <property type="match status" value="1"/>
</dbReference>
<evidence type="ECO:0000256" key="3">
    <source>
        <dbReference type="ARBA" id="ARBA00022692"/>
    </source>
</evidence>
<keyword evidence="6 10" id="KW-0407">Ion channel</keyword>
<keyword evidence="10" id="KW-0813">Transport</keyword>
<evidence type="ECO:0000256" key="2">
    <source>
        <dbReference type="ARBA" id="ARBA00022475"/>
    </source>
</evidence>
<feature type="transmembrane region" description="Helical" evidence="10">
    <location>
        <begin position="95"/>
        <end position="118"/>
    </location>
</feature>
<dbReference type="NCBIfam" id="TIGR00494">
    <property type="entry name" value="crcB"/>
    <property type="match status" value="1"/>
</dbReference>
<organism evidence="11 12">
    <name type="scientific">Clostridium oryzae</name>
    <dbReference type="NCBI Taxonomy" id="1450648"/>
    <lineage>
        <taxon>Bacteria</taxon>
        <taxon>Bacillati</taxon>
        <taxon>Bacillota</taxon>
        <taxon>Clostridia</taxon>
        <taxon>Eubacteriales</taxon>
        <taxon>Clostridiaceae</taxon>
        <taxon>Clostridium</taxon>
    </lineage>
</organism>
<keyword evidence="10" id="KW-0406">Ion transport</keyword>
<comment type="subcellular location">
    <subcellularLocation>
        <location evidence="1 10">Cell membrane</location>
        <topology evidence="1 10">Multi-pass membrane protein</topology>
    </subcellularLocation>
</comment>
<name>A0A1V4IMI6_9CLOT</name>
<feature type="binding site" evidence="10">
    <location>
        <position position="75"/>
    </location>
    <ligand>
        <name>Na(+)</name>
        <dbReference type="ChEBI" id="CHEBI:29101"/>
        <note>structural</note>
    </ligand>
</feature>
<accession>A0A1V4IMI6</accession>
<comment type="caution">
    <text evidence="11">The sequence shown here is derived from an EMBL/GenBank/DDBJ whole genome shotgun (WGS) entry which is preliminary data.</text>
</comment>
<evidence type="ECO:0000256" key="4">
    <source>
        <dbReference type="ARBA" id="ARBA00022989"/>
    </source>
</evidence>
<feature type="transmembrane region" description="Helical" evidence="10">
    <location>
        <begin position="5"/>
        <end position="21"/>
    </location>
</feature>
<dbReference type="AlphaFoldDB" id="A0A1V4IMI6"/>
<evidence type="ECO:0000256" key="1">
    <source>
        <dbReference type="ARBA" id="ARBA00004651"/>
    </source>
</evidence>
<feature type="binding site" evidence="10">
    <location>
        <position position="78"/>
    </location>
    <ligand>
        <name>Na(+)</name>
        <dbReference type="ChEBI" id="CHEBI:29101"/>
        <note>structural</note>
    </ligand>
</feature>
<dbReference type="RefSeq" id="WP_079424987.1">
    <property type="nucleotide sequence ID" value="NZ_MZGV01000026.1"/>
</dbReference>
<keyword evidence="12" id="KW-1185">Reference proteome</keyword>
<evidence type="ECO:0000256" key="8">
    <source>
        <dbReference type="ARBA" id="ARBA00035585"/>
    </source>
</evidence>
<keyword evidence="4 10" id="KW-1133">Transmembrane helix</keyword>
<proteinExistence type="inferred from homology"/>
<keyword evidence="5 10" id="KW-0472">Membrane</keyword>
<dbReference type="InterPro" id="IPR003691">
    <property type="entry name" value="FluC"/>
</dbReference>
<comment type="catalytic activity">
    <reaction evidence="8">
        <text>fluoride(in) = fluoride(out)</text>
        <dbReference type="Rhea" id="RHEA:76159"/>
        <dbReference type="ChEBI" id="CHEBI:17051"/>
    </reaction>
    <physiologicalReaction direction="left-to-right" evidence="8">
        <dbReference type="Rhea" id="RHEA:76160"/>
    </physiologicalReaction>
</comment>
<evidence type="ECO:0000256" key="10">
    <source>
        <dbReference type="HAMAP-Rule" id="MF_00454"/>
    </source>
</evidence>
<keyword evidence="2 10" id="KW-1003">Cell membrane</keyword>
<dbReference type="HAMAP" id="MF_00454">
    <property type="entry name" value="FluC"/>
    <property type="match status" value="1"/>
</dbReference>
<evidence type="ECO:0000313" key="12">
    <source>
        <dbReference type="Proteomes" id="UP000190080"/>
    </source>
</evidence>
<keyword evidence="10" id="KW-0915">Sodium</keyword>
<dbReference type="GO" id="GO:0005886">
    <property type="term" value="C:plasma membrane"/>
    <property type="evidence" value="ECO:0007669"/>
    <property type="project" value="UniProtKB-SubCell"/>
</dbReference>
<dbReference type="GO" id="GO:0046872">
    <property type="term" value="F:metal ion binding"/>
    <property type="evidence" value="ECO:0007669"/>
    <property type="project" value="UniProtKB-KW"/>
</dbReference>
<dbReference type="PANTHER" id="PTHR28259:SF1">
    <property type="entry name" value="FLUORIDE EXPORT PROTEIN 1-RELATED"/>
    <property type="match status" value="1"/>
</dbReference>
<reference evidence="11 12" key="1">
    <citation type="submission" date="2017-03" db="EMBL/GenBank/DDBJ databases">
        <title>Genome sequence of Clostridium oryzae DSM 28571.</title>
        <authorList>
            <person name="Poehlein A."/>
            <person name="Daniel R."/>
        </authorList>
    </citation>
    <scope>NUCLEOTIDE SEQUENCE [LARGE SCALE GENOMIC DNA]</scope>
    <source>
        <strain evidence="11 12">DSM 28571</strain>
    </source>
</reference>
<protein>
    <recommendedName>
        <fullName evidence="10">Fluoride-specific ion channel FluC</fullName>
    </recommendedName>
</protein>
<comment type="function">
    <text evidence="9 10">Fluoride-specific ion channel. Important for reducing fluoride concentration in the cell, thus reducing its toxicity.</text>
</comment>
<keyword evidence="3 10" id="KW-0812">Transmembrane</keyword>
<dbReference type="GO" id="GO:0140114">
    <property type="term" value="P:cellular detoxification of fluoride"/>
    <property type="evidence" value="ECO:0007669"/>
    <property type="project" value="UniProtKB-UniRule"/>
</dbReference>